<evidence type="ECO:0000256" key="2">
    <source>
        <dbReference type="ARBA" id="ARBA00022448"/>
    </source>
</evidence>
<dbReference type="Pfam" id="PF08530">
    <property type="entry name" value="PepX_C"/>
    <property type="match status" value="1"/>
</dbReference>
<keyword evidence="10" id="KW-1185">Reference proteome</keyword>
<dbReference type="InterPro" id="IPR017871">
    <property type="entry name" value="ABC_transporter-like_CS"/>
</dbReference>
<feature type="domain" description="ABC transporter" evidence="8">
    <location>
        <begin position="687"/>
        <end position="915"/>
    </location>
</feature>
<dbReference type="SMART" id="SM00382">
    <property type="entry name" value="AAA"/>
    <property type="match status" value="1"/>
</dbReference>
<evidence type="ECO:0000256" key="6">
    <source>
        <dbReference type="SAM" id="MobiDB-lite"/>
    </source>
</evidence>
<dbReference type="PANTHER" id="PTHR43335:SF4">
    <property type="entry name" value="ABC TRANSPORTER, ATP-BINDING PROTEIN"/>
    <property type="match status" value="1"/>
</dbReference>
<dbReference type="Gene3D" id="2.60.120.260">
    <property type="entry name" value="Galactose-binding domain-like"/>
    <property type="match status" value="1"/>
</dbReference>
<dbReference type="RefSeq" id="WP_202896233.1">
    <property type="nucleotide sequence ID" value="NZ_BAABJL010000030.1"/>
</dbReference>
<dbReference type="SUPFAM" id="SSF52540">
    <property type="entry name" value="P-loop containing nucleoside triphosphate hydrolases"/>
    <property type="match status" value="1"/>
</dbReference>
<dbReference type="SMART" id="SM00939">
    <property type="entry name" value="PepX_C"/>
    <property type="match status" value="1"/>
</dbReference>
<dbReference type="EMBL" id="JADBEM010000001">
    <property type="protein sequence ID" value="MBE1605046.1"/>
    <property type="molecule type" value="Genomic_DNA"/>
</dbReference>
<keyword evidence="5 9" id="KW-0067">ATP-binding</keyword>
<feature type="compositionally biased region" description="Basic and acidic residues" evidence="6">
    <location>
        <begin position="1004"/>
        <end position="1013"/>
    </location>
</feature>
<protein>
    <submittedName>
        <fullName evidence="9">ABC-2 type transport system ATP-binding protein</fullName>
    </submittedName>
</protein>
<evidence type="ECO:0000256" key="1">
    <source>
        <dbReference type="ARBA" id="ARBA00005417"/>
    </source>
</evidence>
<sequence>MVALRTRSRRLAVSISIALVVAVVAGLLAWRTLDDGPAYRVEDARVTVLTGPRGDEPVALDTRLYVPESATAEHPAPAVLLAHGFGGTKLSVAGQARDLVRRGYVVLTWSAQGFGASGGQIHLDSPDYEVTDGRRLIDWLARRPEVRLDARGDPRVGVVGASYGGALALLLAGYDRRVDAIVPQATWNDLGRSLFPESTGKGPEDGVLKRMWAGWLFAAGLGSSTDLVPADVRDRLAPAQSWTGMAPGGSLTGPDGSPGERPGGGPSPHPPATGGSVQAGPTPRQPARPPADLDVNAGAAPTPSPGPACGRFAADVCRMYQRVALTGRADPAALRLLERSSPASILHRITAPTLVIQGTVDTLFPLAEADANAMGIAAAGTRVRAAWFSGGHDGGDGSDLDRRRVKSATLGWLDYYLRGTGSRPSRSFAFSRVTGTDFGGTGIRTLGLFSGGYPRLDGDQPAREVPLRGAPQAISNPPDGTPAGVSSVPGLGALTGSLLAQALTLDIPGQSVSYESDPLSGPVDATGSPTVRVRAASPTGSAVLFVKLYDVAPSGAAELPGGVAPIRLTGLPTSIADARPVTVTLPAIVHRFATGHRLRVAIATSDQAYAGPPAPQVYVAGLAAGSGVLVPQVAAFSASDPAGPWIALFLVVAVALAVAVAGAWLLARWLARRRVRLREVEHAETPLVVRGLSKTYKGGLTALRDVDFTVRRGQVVGLLGPNGAGKTTCLRILQGLIRPTTGEVRMFGHLVAAGAPVLSRVGVLVEGPGFLPDLSGRANLELFWRSTGRPRADARFEEVLAIAALGTAIHRRVRSYSHGMRQRLAIAQAMLGMPEFLILDEPTDGLDPPQIATLRRMLRRYTEGGRAVLVSSHLLAEVERTCTHVVVLHRGARVAEGTVAEIVADSRTVMVDVNDVERAEALLDELGVRSVVRNNDELVVDLDGVARTDLVRTLVTGGVGVSRVAPRGRLEDVFLNLVGQERGAVDVTADGTGVAESPAGDGPTRGREKGEPA</sequence>
<dbReference type="Pfam" id="PF02129">
    <property type="entry name" value="Peptidase_S15"/>
    <property type="match status" value="1"/>
</dbReference>
<evidence type="ECO:0000259" key="8">
    <source>
        <dbReference type="PROSITE" id="PS50893"/>
    </source>
</evidence>
<gene>
    <name evidence="9" type="ORF">HEB94_001894</name>
</gene>
<dbReference type="InterPro" id="IPR003439">
    <property type="entry name" value="ABC_transporter-like_ATP-bd"/>
</dbReference>
<dbReference type="InterPro" id="IPR029058">
    <property type="entry name" value="AB_hydrolase_fold"/>
</dbReference>
<evidence type="ECO:0000256" key="3">
    <source>
        <dbReference type="ARBA" id="ARBA00022741"/>
    </source>
</evidence>
<dbReference type="GO" id="GO:0008239">
    <property type="term" value="F:dipeptidyl-peptidase activity"/>
    <property type="evidence" value="ECO:0007669"/>
    <property type="project" value="InterPro"/>
</dbReference>
<keyword evidence="3" id="KW-0547">Nucleotide-binding</keyword>
<name>A0A927MQJ1_9ACTN</name>
<dbReference type="GO" id="GO:0005524">
    <property type="term" value="F:ATP binding"/>
    <property type="evidence" value="ECO:0007669"/>
    <property type="project" value="UniProtKB-KW"/>
</dbReference>
<feature type="region of interest" description="Disordered" evidence="6">
    <location>
        <begin position="988"/>
        <end position="1013"/>
    </location>
</feature>
<dbReference type="Proteomes" id="UP000638648">
    <property type="component" value="Unassembled WGS sequence"/>
</dbReference>
<dbReference type="PROSITE" id="PS00211">
    <property type="entry name" value="ABC_TRANSPORTER_1"/>
    <property type="match status" value="1"/>
</dbReference>
<feature type="transmembrane region" description="Helical" evidence="7">
    <location>
        <begin position="645"/>
        <end position="667"/>
    </location>
</feature>
<dbReference type="Gene3D" id="3.40.50.300">
    <property type="entry name" value="P-loop containing nucleotide triphosphate hydrolases"/>
    <property type="match status" value="1"/>
</dbReference>
<feature type="transmembrane region" description="Helical" evidence="7">
    <location>
        <begin position="12"/>
        <end position="30"/>
    </location>
</feature>
<comment type="caution">
    <text evidence="9">The sequence shown here is derived from an EMBL/GenBank/DDBJ whole genome shotgun (WGS) entry which is preliminary data.</text>
</comment>
<dbReference type="PANTHER" id="PTHR43335">
    <property type="entry name" value="ABC TRANSPORTER, ATP-BINDING PROTEIN"/>
    <property type="match status" value="1"/>
</dbReference>
<organism evidence="9 10">
    <name type="scientific">Actinopolymorpha pittospori</name>
    <dbReference type="NCBI Taxonomy" id="648752"/>
    <lineage>
        <taxon>Bacteria</taxon>
        <taxon>Bacillati</taxon>
        <taxon>Actinomycetota</taxon>
        <taxon>Actinomycetes</taxon>
        <taxon>Propionibacteriales</taxon>
        <taxon>Actinopolymorphaceae</taxon>
        <taxon>Actinopolymorpha</taxon>
    </lineage>
</organism>
<comment type="similarity">
    <text evidence="1">Belongs to the ABC transporter superfamily.</text>
</comment>
<dbReference type="SUPFAM" id="SSF53474">
    <property type="entry name" value="alpha/beta-Hydrolases"/>
    <property type="match status" value="1"/>
</dbReference>
<dbReference type="InterPro" id="IPR003593">
    <property type="entry name" value="AAA+_ATPase"/>
</dbReference>
<keyword evidence="2" id="KW-0813">Transport</keyword>
<proteinExistence type="inferred from homology"/>
<dbReference type="InterPro" id="IPR000383">
    <property type="entry name" value="Xaa-Pro-like_dom"/>
</dbReference>
<keyword evidence="7" id="KW-0472">Membrane</keyword>
<dbReference type="PROSITE" id="PS50893">
    <property type="entry name" value="ABC_TRANSPORTER_2"/>
    <property type="match status" value="1"/>
</dbReference>
<reference evidence="9" key="1">
    <citation type="submission" date="2020-10" db="EMBL/GenBank/DDBJ databases">
        <title>Sequencing the genomes of 1000 actinobacteria strains.</title>
        <authorList>
            <person name="Klenk H.-P."/>
        </authorList>
    </citation>
    <scope>NUCLEOTIDE SEQUENCE</scope>
    <source>
        <strain evidence="9">DSM 45354</strain>
    </source>
</reference>
<evidence type="ECO:0000256" key="4">
    <source>
        <dbReference type="ARBA" id="ARBA00022801"/>
    </source>
</evidence>
<keyword evidence="7" id="KW-1133">Transmembrane helix</keyword>
<dbReference type="Gene3D" id="3.40.50.1820">
    <property type="entry name" value="alpha/beta hydrolase"/>
    <property type="match status" value="2"/>
</dbReference>
<evidence type="ECO:0000313" key="10">
    <source>
        <dbReference type="Proteomes" id="UP000638648"/>
    </source>
</evidence>
<dbReference type="GO" id="GO:0016887">
    <property type="term" value="F:ATP hydrolysis activity"/>
    <property type="evidence" value="ECO:0007669"/>
    <property type="project" value="InterPro"/>
</dbReference>
<evidence type="ECO:0000256" key="5">
    <source>
        <dbReference type="ARBA" id="ARBA00022840"/>
    </source>
</evidence>
<dbReference type="SUPFAM" id="SSF49785">
    <property type="entry name" value="Galactose-binding domain-like"/>
    <property type="match status" value="1"/>
</dbReference>
<evidence type="ECO:0000313" key="9">
    <source>
        <dbReference type="EMBL" id="MBE1605046.1"/>
    </source>
</evidence>
<dbReference type="Pfam" id="PF00005">
    <property type="entry name" value="ABC_tran"/>
    <property type="match status" value="1"/>
</dbReference>
<dbReference type="AlphaFoldDB" id="A0A927MQJ1"/>
<accession>A0A927MQJ1</accession>
<dbReference type="InterPro" id="IPR008979">
    <property type="entry name" value="Galactose-bd-like_sf"/>
</dbReference>
<keyword evidence="7" id="KW-0812">Transmembrane</keyword>
<keyword evidence="4" id="KW-0378">Hydrolase</keyword>
<dbReference type="InterPro" id="IPR013736">
    <property type="entry name" value="Xaa-Pro_dipept_C"/>
</dbReference>
<dbReference type="InterPro" id="IPR027417">
    <property type="entry name" value="P-loop_NTPase"/>
</dbReference>
<feature type="region of interest" description="Disordered" evidence="6">
    <location>
        <begin position="239"/>
        <end position="306"/>
    </location>
</feature>
<evidence type="ECO:0000256" key="7">
    <source>
        <dbReference type="SAM" id="Phobius"/>
    </source>
</evidence>